<proteinExistence type="predicted"/>
<dbReference type="RefSeq" id="WP_108211684.1">
    <property type="nucleotide sequence ID" value="NZ_QBKI01000004.1"/>
</dbReference>
<dbReference type="OrthoDB" id="1089835at2"/>
<evidence type="ECO:0000313" key="2">
    <source>
        <dbReference type="EMBL" id="PTX19585.1"/>
    </source>
</evidence>
<evidence type="ECO:0000256" key="1">
    <source>
        <dbReference type="SAM" id="SignalP"/>
    </source>
</evidence>
<comment type="caution">
    <text evidence="2">The sequence shown here is derived from an EMBL/GenBank/DDBJ whole genome shotgun (WGS) entry which is preliminary data.</text>
</comment>
<gene>
    <name evidence="2" type="ORF">C8N40_104317</name>
</gene>
<reference evidence="2 3" key="1">
    <citation type="submission" date="2018-04" db="EMBL/GenBank/DDBJ databases">
        <title>Genomic Encyclopedia of Archaeal and Bacterial Type Strains, Phase II (KMG-II): from individual species to whole genera.</title>
        <authorList>
            <person name="Goeker M."/>
        </authorList>
    </citation>
    <scope>NUCLEOTIDE SEQUENCE [LARGE SCALE GENOMIC DNA]</scope>
    <source>
        <strain evidence="2 3">DSM 100162</strain>
    </source>
</reference>
<evidence type="ECO:0000313" key="3">
    <source>
        <dbReference type="Proteomes" id="UP000244225"/>
    </source>
</evidence>
<organism evidence="2 3">
    <name type="scientific">Pontibacter mucosus</name>
    <dbReference type="NCBI Taxonomy" id="1649266"/>
    <lineage>
        <taxon>Bacteria</taxon>
        <taxon>Pseudomonadati</taxon>
        <taxon>Bacteroidota</taxon>
        <taxon>Cytophagia</taxon>
        <taxon>Cytophagales</taxon>
        <taxon>Hymenobacteraceae</taxon>
        <taxon>Pontibacter</taxon>
    </lineage>
</organism>
<protein>
    <submittedName>
        <fullName evidence="2">Uncharacterized protein</fullName>
    </submittedName>
</protein>
<dbReference type="AlphaFoldDB" id="A0A2T5YJV6"/>
<dbReference type="Proteomes" id="UP000244225">
    <property type="component" value="Unassembled WGS sequence"/>
</dbReference>
<sequence length="643" mass="74574">MRRIVLALITLLVCQQAAFAQRNIETRLGYSYNDDFQFSDEWQYLSTDIYLFNGNKFTRVLNELETGARKPKEKYGNVLEYLMITAQLKNMKIFGNDDIVYPLYNFAIDQDKSNYKTQVSDHQEVVRIIDKMPLGPASNSIDAVINAKAITNGQSDQVFGLVANQLVAISKLTSPSSAVLSLVGEFGNLLNSSASRKEYKFSSTIRLYEGQDFDTRLHSVRIYVFVPSDVKKVDIKSVKLADYLQKNPNKLDRRMLEEMTNYKDYPYMIVANYKSLYKMDVLTGDEITLDLIEKRKLKIQAAYDKQLINDETYRQEKLFVEYLRSFADMKQNLNTYRLNYRNNSADINAKNLFSIVQEYKRLKGIFDAREKEFAKNSTYRNIFRSEYESIMTNADLYLEADHNLKNGKLLVNTLRELENDPKSWNTPEKREAALTRLHAIELPKKEVLSASVEGEAIMRLTQRLEELQYTDVFQKDVQKLTATEATDETIPQRNALLEKVGTSKCVSCREKVREAVTEYNKRYDSFRLKQALQKKDELKLQADATVLKYLKRQVCIENNLQLATASANDNLDQYISRIYERNTELGKSIKMLDTLSKVELKDQQLDKVQEYNARLQHQIKEVERGFEVIKTLDKNLYSCEDAS</sequence>
<keyword evidence="3" id="KW-1185">Reference proteome</keyword>
<keyword evidence="1" id="KW-0732">Signal</keyword>
<name>A0A2T5YJV6_9BACT</name>
<feature type="signal peptide" evidence="1">
    <location>
        <begin position="1"/>
        <end position="20"/>
    </location>
</feature>
<dbReference type="EMBL" id="QBKI01000004">
    <property type="protein sequence ID" value="PTX19585.1"/>
    <property type="molecule type" value="Genomic_DNA"/>
</dbReference>
<feature type="chain" id="PRO_5015630875" evidence="1">
    <location>
        <begin position="21"/>
        <end position="643"/>
    </location>
</feature>
<accession>A0A2T5YJV6</accession>